<organism evidence="1 2">
    <name type="scientific">Yinghuangia soli</name>
    <dbReference type="NCBI Taxonomy" id="2908204"/>
    <lineage>
        <taxon>Bacteria</taxon>
        <taxon>Bacillati</taxon>
        <taxon>Actinomycetota</taxon>
        <taxon>Actinomycetes</taxon>
        <taxon>Kitasatosporales</taxon>
        <taxon>Streptomycetaceae</taxon>
        <taxon>Yinghuangia</taxon>
    </lineage>
</organism>
<reference evidence="1" key="1">
    <citation type="submission" date="2022-01" db="EMBL/GenBank/DDBJ databases">
        <title>Genome-Based Taxonomic Classification of the Phylum Actinobacteria.</title>
        <authorList>
            <person name="Gao Y."/>
        </authorList>
    </citation>
    <scope>NUCLEOTIDE SEQUENCE</scope>
    <source>
        <strain evidence="1">KLBMP 8922</strain>
    </source>
</reference>
<dbReference type="EMBL" id="JAKFHA010000011">
    <property type="protein sequence ID" value="MCF2529500.1"/>
    <property type="molecule type" value="Genomic_DNA"/>
</dbReference>
<accession>A0AA41U1F9</accession>
<dbReference type="RefSeq" id="WP_235053813.1">
    <property type="nucleotide sequence ID" value="NZ_JAKFHA010000011.1"/>
</dbReference>
<keyword evidence="2" id="KW-1185">Reference proteome</keyword>
<evidence type="ECO:0000313" key="2">
    <source>
        <dbReference type="Proteomes" id="UP001165378"/>
    </source>
</evidence>
<sequence length="146" mass="16372">MGVTYEYFGAPDRASAARVPPLIDPLDPCEPRERPSNSYISNVKPETVSAMVLSLLGDTPRESTPPLELVVLHPAHAVMQLPPILLEVLRNATDEELGAAAFIWSTVPDRRIPRDAYLLYRMLHDWTAFAHELHRAGDQLYCLMHS</sequence>
<gene>
    <name evidence="1" type="ORF">LZ495_20090</name>
</gene>
<name>A0AA41U1F9_9ACTN</name>
<proteinExistence type="predicted"/>
<protein>
    <submittedName>
        <fullName evidence="1">Uncharacterized protein</fullName>
    </submittedName>
</protein>
<dbReference type="Proteomes" id="UP001165378">
    <property type="component" value="Unassembled WGS sequence"/>
</dbReference>
<comment type="caution">
    <text evidence="1">The sequence shown here is derived from an EMBL/GenBank/DDBJ whole genome shotgun (WGS) entry which is preliminary data.</text>
</comment>
<dbReference type="AlphaFoldDB" id="A0AA41U1F9"/>
<evidence type="ECO:0000313" key="1">
    <source>
        <dbReference type="EMBL" id="MCF2529500.1"/>
    </source>
</evidence>